<sequence length="114" mass="13145">MITGEKNIFVTCTNLFLKKDSIKVLQEDVFSPRASLSNNDYKPLVQDKFHLGKEIHDALESVGPNTELRRLEGNFVYETLTKIQRAHRLSPRPIMGAYEEVNKFNSLFNINLFT</sequence>
<evidence type="ECO:0000313" key="1">
    <source>
        <dbReference type="EMBL" id="CDW21212.1"/>
    </source>
</evidence>
<protein>
    <submittedName>
        <fullName evidence="1">Uncharacterized protein</fullName>
    </submittedName>
</protein>
<accession>A0A0K2T6J9</accession>
<name>A0A0K2T6J9_LEPSM</name>
<dbReference type="EMBL" id="HACA01003851">
    <property type="protein sequence ID" value="CDW21212.1"/>
    <property type="molecule type" value="Transcribed_RNA"/>
</dbReference>
<dbReference type="EMBL" id="HACA01003850">
    <property type="protein sequence ID" value="CDW21211.1"/>
    <property type="molecule type" value="Transcribed_RNA"/>
</dbReference>
<proteinExistence type="predicted"/>
<dbReference type="AlphaFoldDB" id="A0A0K2T6J9"/>
<reference evidence="1" key="1">
    <citation type="submission" date="2014-05" db="EMBL/GenBank/DDBJ databases">
        <authorList>
            <person name="Chronopoulou M."/>
        </authorList>
    </citation>
    <scope>NUCLEOTIDE SEQUENCE</scope>
    <source>
        <tissue evidence="1">Whole organism</tissue>
    </source>
</reference>
<organism evidence="1">
    <name type="scientific">Lepeophtheirus salmonis</name>
    <name type="common">Salmon louse</name>
    <name type="synonym">Caligus salmonis</name>
    <dbReference type="NCBI Taxonomy" id="72036"/>
    <lineage>
        <taxon>Eukaryota</taxon>
        <taxon>Metazoa</taxon>
        <taxon>Ecdysozoa</taxon>
        <taxon>Arthropoda</taxon>
        <taxon>Crustacea</taxon>
        <taxon>Multicrustacea</taxon>
        <taxon>Hexanauplia</taxon>
        <taxon>Copepoda</taxon>
        <taxon>Siphonostomatoida</taxon>
        <taxon>Caligidae</taxon>
        <taxon>Lepeophtheirus</taxon>
    </lineage>
</organism>